<accession>A0A6V8MPL8</accession>
<dbReference type="RefSeq" id="WP_183356752.1">
    <property type="nucleotide sequence ID" value="NZ_BLXX01000023.1"/>
</dbReference>
<name>A0A6V8MPL8_9BACT</name>
<dbReference type="EMBL" id="BLXX01000023">
    <property type="protein sequence ID" value="GFO61970.1"/>
    <property type="molecule type" value="Genomic_DNA"/>
</dbReference>
<dbReference type="AlphaFoldDB" id="A0A6V8MPL8"/>
<evidence type="ECO:0000313" key="1">
    <source>
        <dbReference type="EMBL" id="GFO61970.1"/>
    </source>
</evidence>
<reference evidence="2" key="1">
    <citation type="submission" date="2020-06" db="EMBL/GenBank/DDBJ databases">
        <title>Draft genomic sequence of Geomonas sp. Red330.</title>
        <authorList>
            <person name="Itoh H."/>
            <person name="Zhenxing X."/>
            <person name="Ushijima N."/>
            <person name="Masuda Y."/>
            <person name="Shiratori Y."/>
            <person name="Senoo K."/>
        </authorList>
    </citation>
    <scope>NUCLEOTIDE SEQUENCE [LARGE SCALE GENOMIC DNA]</scope>
    <source>
        <strain evidence="2">Red330</strain>
    </source>
</reference>
<evidence type="ECO:0000313" key="2">
    <source>
        <dbReference type="Proteomes" id="UP000556026"/>
    </source>
</evidence>
<protein>
    <submittedName>
        <fullName evidence="1">Uncharacterized protein</fullName>
    </submittedName>
</protein>
<keyword evidence="2" id="KW-1185">Reference proteome</keyword>
<organism evidence="1 2">
    <name type="scientific">Geomonas silvestris</name>
    <dbReference type="NCBI Taxonomy" id="2740184"/>
    <lineage>
        <taxon>Bacteria</taxon>
        <taxon>Pseudomonadati</taxon>
        <taxon>Thermodesulfobacteriota</taxon>
        <taxon>Desulfuromonadia</taxon>
        <taxon>Geobacterales</taxon>
        <taxon>Geobacteraceae</taxon>
        <taxon>Geomonas</taxon>
    </lineage>
</organism>
<sequence>MVENMRPLGMEQWYFRHVEVTSKSFHSGIDGTRKIEKFNCIVAFPSTKHHTETIRNYLNWYHSINTDTNDYHVLSLLSDTSWCAEALAVFYFREQENKPYLEAATDPYKVVLGPMPNSPKLANEIMAIWVNAEETVRLQTERSVAIYLRDTIRQGNKISVETASRLINEHFGSQYRLDSNVLHEFSRLGGKYTKKYLRL</sequence>
<proteinExistence type="predicted"/>
<dbReference type="Proteomes" id="UP000556026">
    <property type="component" value="Unassembled WGS sequence"/>
</dbReference>
<gene>
    <name evidence="1" type="ORF">GMST_42950</name>
</gene>
<comment type="caution">
    <text evidence="1">The sequence shown here is derived from an EMBL/GenBank/DDBJ whole genome shotgun (WGS) entry which is preliminary data.</text>
</comment>